<dbReference type="EMBL" id="CH479180">
    <property type="protein sequence ID" value="EDW28527.1"/>
    <property type="molecule type" value="Genomic_DNA"/>
</dbReference>
<keyword evidence="1" id="KW-0732">Signal</keyword>
<dbReference type="HOGENOM" id="CLU_2415600_0_0_1"/>
<feature type="chain" id="PRO_5002805978" evidence="1">
    <location>
        <begin position="26"/>
        <end position="92"/>
    </location>
</feature>
<name>B4G847_DROPE</name>
<reference evidence="2 3" key="1">
    <citation type="journal article" date="2007" name="Nature">
        <title>Evolution of genes and genomes on the Drosophila phylogeny.</title>
        <authorList>
            <consortium name="Drosophila 12 Genomes Consortium"/>
            <person name="Clark A.G."/>
            <person name="Eisen M.B."/>
            <person name="Smith D.R."/>
            <person name="Bergman C.M."/>
            <person name="Oliver B."/>
            <person name="Markow T.A."/>
            <person name="Kaufman T.C."/>
            <person name="Kellis M."/>
            <person name="Gelbart W."/>
            <person name="Iyer V.N."/>
            <person name="Pollard D.A."/>
            <person name="Sackton T.B."/>
            <person name="Larracuente A.M."/>
            <person name="Singh N.D."/>
            <person name="Abad J.P."/>
            <person name="Abt D.N."/>
            <person name="Adryan B."/>
            <person name="Aguade M."/>
            <person name="Akashi H."/>
            <person name="Anderson W.W."/>
            <person name="Aquadro C.F."/>
            <person name="Ardell D.H."/>
            <person name="Arguello R."/>
            <person name="Artieri C.G."/>
            <person name="Barbash D.A."/>
            <person name="Barker D."/>
            <person name="Barsanti P."/>
            <person name="Batterham P."/>
            <person name="Batzoglou S."/>
            <person name="Begun D."/>
            <person name="Bhutkar A."/>
            <person name="Blanco E."/>
            <person name="Bosak S.A."/>
            <person name="Bradley R.K."/>
            <person name="Brand A.D."/>
            <person name="Brent M.R."/>
            <person name="Brooks A.N."/>
            <person name="Brown R.H."/>
            <person name="Butlin R.K."/>
            <person name="Caggese C."/>
            <person name="Calvi B.R."/>
            <person name="Bernardo de Carvalho A."/>
            <person name="Caspi A."/>
            <person name="Castrezana S."/>
            <person name="Celniker S.E."/>
            <person name="Chang J.L."/>
            <person name="Chapple C."/>
            <person name="Chatterji S."/>
            <person name="Chinwalla A."/>
            <person name="Civetta A."/>
            <person name="Clifton S.W."/>
            <person name="Comeron J.M."/>
            <person name="Costello J.C."/>
            <person name="Coyne J.A."/>
            <person name="Daub J."/>
            <person name="David R.G."/>
            <person name="Delcher A.L."/>
            <person name="Delehaunty K."/>
            <person name="Do C.B."/>
            <person name="Ebling H."/>
            <person name="Edwards K."/>
            <person name="Eickbush T."/>
            <person name="Evans J.D."/>
            <person name="Filipski A."/>
            <person name="Findeiss S."/>
            <person name="Freyhult E."/>
            <person name="Fulton L."/>
            <person name="Fulton R."/>
            <person name="Garcia A.C."/>
            <person name="Gardiner A."/>
            <person name="Garfield D.A."/>
            <person name="Garvin B.E."/>
            <person name="Gibson G."/>
            <person name="Gilbert D."/>
            <person name="Gnerre S."/>
            <person name="Godfrey J."/>
            <person name="Good R."/>
            <person name="Gotea V."/>
            <person name="Gravely B."/>
            <person name="Greenberg A.J."/>
            <person name="Griffiths-Jones S."/>
            <person name="Gross S."/>
            <person name="Guigo R."/>
            <person name="Gustafson E.A."/>
            <person name="Haerty W."/>
            <person name="Hahn M.W."/>
            <person name="Halligan D.L."/>
            <person name="Halpern A.L."/>
            <person name="Halter G.M."/>
            <person name="Han M.V."/>
            <person name="Heger A."/>
            <person name="Hillier L."/>
            <person name="Hinrichs A.S."/>
            <person name="Holmes I."/>
            <person name="Hoskins R.A."/>
            <person name="Hubisz M.J."/>
            <person name="Hultmark D."/>
            <person name="Huntley M.A."/>
            <person name="Jaffe D.B."/>
            <person name="Jagadeeshan S."/>
            <person name="Jeck W.R."/>
            <person name="Johnson J."/>
            <person name="Jones C.D."/>
            <person name="Jordan W.C."/>
            <person name="Karpen G.H."/>
            <person name="Kataoka E."/>
            <person name="Keightley P.D."/>
            <person name="Kheradpour P."/>
            <person name="Kirkness E.F."/>
            <person name="Koerich L.B."/>
            <person name="Kristiansen K."/>
            <person name="Kudrna D."/>
            <person name="Kulathinal R.J."/>
            <person name="Kumar S."/>
            <person name="Kwok R."/>
            <person name="Lander E."/>
            <person name="Langley C.H."/>
            <person name="Lapoint R."/>
            <person name="Lazzaro B.P."/>
            <person name="Lee S.J."/>
            <person name="Levesque L."/>
            <person name="Li R."/>
            <person name="Lin C.F."/>
            <person name="Lin M.F."/>
            <person name="Lindblad-Toh K."/>
            <person name="Llopart A."/>
            <person name="Long M."/>
            <person name="Low L."/>
            <person name="Lozovsky E."/>
            <person name="Lu J."/>
            <person name="Luo M."/>
            <person name="Machado C.A."/>
            <person name="Makalowski W."/>
            <person name="Marzo M."/>
            <person name="Matsuda M."/>
            <person name="Matzkin L."/>
            <person name="McAllister B."/>
            <person name="McBride C.S."/>
            <person name="McKernan B."/>
            <person name="McKernan K."/>
            <person name="Mendez-Lago M."/>
            <person name="Minx P."/>
            <person name="Mollenhauer M.U."/>
            <person name="Montooth K."/>
            <person name="Mount S.M."/>
            <person name="Mu X."/>
            <person name="Myers E."/>
            <person name="Negre B."/>
            <person name="Newfeld S."/>
            <person name="Nielsen R."/>
            <person name="Noor M.A."/>
            <person name="O'Grady P."/>
            <person name="Pachter L."/>
            <person name="Papaceit M."/>
            <person name="Parisi M.J."/>
            <person name="Parisi M."/>
            <person name="Parts L."/>
            <person name="Pedersen J.S."/>
            <person name="Pesole G."/>
            <person name="Phillippy A.M."/>
            <person name="Ponting C.P."/>
            <person name="Pop M."/>
            <person name="Porcelli D."/>
            <person name="Powell J.R."/>
            <person name="Prohaska S."/>
            <person name="Pruitt K."/>
            <person name="Puig M."/>
            <person name="Quesneville H."/>
            <person name="Ram K.R."/>
            <person name="Rand D."/>
            <person name="Rasmussen M.D."/>
            <person name="Reed L.K."/>
            <person name="Reenan R."/>
            <person name="Reily A."/>
            <person name="Remington K.A."/>
            <person name="Rieger T.T."/>
            <person name="Ritchie M.G."/>
            <person name="Robin C."/>
            <person name="Rogers Y.H."/>
            <person name="Rohde C."/>
            <person name="Rozas J."/>
            <person name="Rubenfield M.J."/>
            <person name="Ruiz A."/>
            <person name="Russo S."/>
            <person name="Salzberg S.L."/>
            <person name="Sanchez-Gracia A."/>
            <person name="Saranga D.J."/>
            <person name="Sato H."/>
            <person name="Schaeffer S.W."/>
            <person name="Schatz M.C."/>
            <person name="Schlenke T."/>
            <person name="Schwartz R."/>
            <person name="Segarra C."/>
            <person name="Singh R.S."/>
            <person name="Sirot L."/>
            <person name="Sirota M."/>
            <person name="Sisneros N.B."/>
            <person name="Smith C.D."/>
            <person name="Smith T.F."/>
            <person name="Spieth J."/>
            <person name="Stage D.E."/>
            <person name="Stark A."/>
            <person name="Stephan W."/>
            <person name="Strausberg R.L."/>
            <person name="Strempel S."/>
            <person name="Sturgill D."/>
            <person name="Sutton G."/>
            <person name="Sutton G.G."/>
            <person name="Tao W."/>
            <person name="Teichmann S."/>
            <person name="Tobari Y.N."/>
            <person name="Tomimura Y."/>
            <person name="Tsolas J.M."/>
            <person name="Valente V.L."/>
            <person name="Venter E."/>
            <person name="Venter J.C."/>
            <person name="Vicario S."/>
            <person name="Vieira F.G."/>
            <person name="Vilella A.J."/>
            <person name="Villasante A."/>
            <person name="Walenz B."/>
            <person name="Wang J."/>
            <person name="Wasserman M."/>
            <person name="Watts T."/>
            <person name="Wilson D."/>
            <person name="Wilson R.K."/>
            <person name="Wing R.A."/>
            <person name="Wolfner M.F."/>
            <person name="Wong A."/>
            <person name="Wong G.K."/>
            <person name="Wu C.I."/>
            <person name="Wu G."/>
            <person name="Yamamoto D."/>
            <person name="Yang H.P."/>
            <person name="Yang S.P."/>
            <person name="Yorke J.A."/>
            <person name="Yoshida K."/>
            <person name="Zdobnov E."/>
            <person name="Zhang P."/>
            <person name="Zhang Y."/>
            <person name="Zimin A.V."/>
            <person name="Baldwin J."/>
            <person name="Abdouelleil A."/>
            <person name="Abdulkadir J."/>
            <person name="Abebe A."/>
            <person name="Abera B."/>
            <person name="Abreu J."/>
            <person name="Acer S.C."/>
            <person name="Aftuck L."/>
            <person name="Alexander A."/>
            <person name="An P."/>
            <person name="Anderson E."/>
            <person name="Anderson S."/>
            <person name="Arachi H."/>
            <person name="Azer M."/>
            <person name="Bachantsang P."/>
            <person name="Barry A."/>
            <person name="Bayul T."/>
            <person name="Berlin A."/>
            <person name="Bessette D."/>
            <person name="Bloom T."/>
            <person name="Blye J."/>
            <person name="Boguslavskiy L."/>
            <person name="Bonnet C."/>
            <person name="Boukhgalter B."/>
            <person name="Bourzgui I."/>
            <person name="Brown A."/>
            <person name="Cahill P."/>
            <person name="Channer S."/>
            <person name="Cheshatsang Y."/>
            <person name="Chuda L."/>
            <person name="Citroen M."/>
            <person name="Collymore A."/>
            <person name="Cooke P."/>
            <person name="Costello M."/>
            <person name="D'Aco K."/>
            <person name="Daza R."/>
            <person name="De Haan G."/>
            <person name="DeGray S."/>
            <person name="DeMaso C."/>
            <person name="Dhargay N."/>
            <person name="Dooley K."/>
            <person name="Dooley E."/>
            <person name="Doricent M."/>
            <person name="Dorje P."/>
            <person name="Dorjee K."/>
            <person name="Dupes A."/>
            <person name="Elong R."/>
            <person name="Falk J."/>
            <person name="Farina A."/>
            <person name="Faro S."/>
            <person name="Ferguson D."/>
            <person name="Fisher S."/>
            <person name="Foley C.D."/>
            <person name="Franke A."/>
            <person name="Friedrich D."/>
            <person name="Gadbois L."/>
            <person name="Gearin G."/>
            <person name="Gearin C.R."/>
            <person name="Giannoukos G."/>
            <person name="Goode T."/>
            <person name="Graham J."/>
            <person name="Grandbois E."/>
            <person name="Grewal S."/>
            <person name="Gyaltsen K."/>
            <person name="Hafez N."/>
            <person name="Hagos B."/>
            <person name="Hall J."/>
            <person name="Henson C."/>
            <person name="Hollinger A."/>
            <person name="Honan T."/>
            <person name="Huard M.D."/>
            <person name="Hughes L."/>
            <person name="Hurhula B."/>
            <person name="Husby M.E."/>
            <person name="Kamat A."/>
            <person name="Kanga B."/>
            <person name="Kashin S."/>
            <person name="Khazanovich D."/>
            <person name="Kisner P."/>
            <person name="Lance K."/>
            <person name="Lara M."/>
            <person name="Lee W."/>
            <person name="Lennon N."/>
            <person name="Letendre F."/>
            <person name="LeVine R."/>
            <person name="Lipovsky A."/>
            <person name="Liu X."/>
            <person name="Liu J."/>
            <person name="Liu S."/>
            <person name="Lokyitsang T."/>
            <person name="Lokyitsang Y."/>
            <person name="Lubonja R."/>
            <person name="Lui A."/>
            <person name="MacDonald P."/>
            <person name="Magnisalis V."/>
            <person name="Maru K."/>
            <person name="Matthews C."/>
            <person name="McCusker W."/>
            <person name="McDonough S."/>
            <person name="Mehta T."/>
            <person name="Meldrim J."/>
            <person name="Meneus L."/>
            <person name="Mihai O."/>
            <person name="Mihalev A."/>
            <person name="Mihova T."/>
            <person name="Mittelman R."/>
            <person name="Mlenga V."/>
            <person name="Montmayeur A."/>
            <person name="Mulrain L."/>
            <person name="Navidi A."/>
            <person name="Naylor J."/>
            <person name="Negash T."/>
            <person name="Nguyen T."/>
            <person name="Nguyen N."/>
            <person name="Nicol R."/>
            <person name="Norbu C."/>
            <person name="Norbu N."/>
            <person name="Novod N."/>
            <person name="O'Neill B."/>
            <person name="Osman S."/>
            <person name="Markiewicz E."/>
            <person name="Oyono O.L."/>
            <person name="Patti C."/>
            <person name="Phunkhang P."/>
            <person name="Pierre F."/>
            <person name="Priest M."/>
            <person name="Raghuraman S."/>
            <person name="Rege F."/>
            <person name="Reyes R."/>
            <person name="Rise C."/>
            <person name="Rogov P."/>
            <person name="Ross K."/>
            <person name="Ryan E."/>
            <person name="Settipalli S."/>
            <person name="Shea T."/>
            <person name="Sherpa N."/>
            <person name="Shi L."/>
            <person name="Shih D."/>
            <person name="Sparrow T."/>
            <person name="Spaulding J."/>
            <person name="Stalker J."/>
            <person name="Stange-Thomann N."/>
            <person name="Stavropoulos S."/>
            <person name="Stone C."/>
            <person name="Strader C."/>
            <person name="Tesfaye S."/>
            <person name="Thomson T."/>
            <person name="Thoulutsang Y."/>
            <person name="Thoulutsang D."/>
            <person name="Topham K."/>
            <person name="Topping I."/>
            <person name="Tsamla T."/>
            <person name="Vassiliev H."/>
            <person name="Vo A."/>
            <person name="Wangchuk T."/>
            <person name="Wangdi T."/>
            <person name="Weiand M."/>
            <person name="Wilkinson J."/>
            <person name="Wilson A."/>
            <person name="Yadav S."/>
            <person name="Young G."/>
            <person name="Yu Q."/>
            <person name="Zembek L."/>
            <person name="Zhong D."/>
            <person name="Zimmer A."/>
            <person name="Zwirko Z."/>
            <person name="Jaffe D.B."/>
            <person name="Alvarez P."/>
            <person name="Brockman W."/>
            <person name="Butler J."/>
            <person name="Chin C."/>
            <person name="Gnerre S."/>
            <person name="Grabherr M."/>
            <person name="Kleber M."/>
            <person name="Mauceli E."/>
            <person name="MacCallum I."/>
        </authorList>
    </citation>
    <scope>NUCLEOTIDE SEQUENCE [LARGE SCALE GENOMIC DNA]</scope>
    <source>
        <strain evidence="3">MSH-3 / Tucson 14011-0111.49</strain>
    </source>
</reference>
<evidence type="ECO:0000313" key="2">
    <source>
        <dbReference type="EMBL" id="EDW28527.1"/>
    </source>
</evidence>
<proteinExistence type="predicted"/>
<organism evidence="3">
    <name type="scientific">Drosophila persimilis</name>
    <name type="common">Fruit fly</name>
    <dbReference type="NCBI Taxonomy" id="7234"/>
    <lineage>
        <taxon>Eukaryota</taxon>
        <taxon>Metazoa</taxon>
        <taxon>Ecdysozoa</taxon>
        <taxon>Arthropoda</taxon>
        <taxon>Hexapoda</taxon>
        <taxon>Insecta</taxon>
        <taxon>Pterygota</taxon>
        <taxon>Neoptera</taxon>
        <taxon>Endopterygota</taxon>
        <taxon>Diptera</taxon>
        <taxon>Brachycera</taxon>
        <taxon>Muscomorpha</taxon>
        <taxon>Ephydroidea</taxon>
        <taxon>Drosophilidae</taxon>
        <taxon>Drosophila</taxon>
        <taxon>Sophophora</taxon>
    </lineage>
</organism>
<feature type="signal peptide" evidence="1">
    <location>
        <begin position="1"/>
        <end position="25"/>
    </location>
</feature>
<accession>B4G847</accession>
<keyword evidence="3" id="KW-1185">Reference proteome</keyword>
<dbReference type="Proteomes" id="UP000008744">
    <property type="component" value="Unassembled WGS sequence"/>
</dbReference>
<gene>
    <name evidence="2" type="primary">Dper\GL19230</name>
    <name evidence="2" type="ORF">Dper_GL19230</name>
</gene>
<evidence type="ECO:0000256" key="1">
    <source>
        <dbReference type="SAM" id="SignalP"/>
    </source>
</evidence>
<evidence type="ECO:0000313" key="3">
    <source>
        <dbReference type="Proteomes" id="UP000008744"/>
    </source>
</evidence>
<sequence length="92" mass="10356">MKCCLYIVTAINWWQLHILLQGLQAGLTGSTGFHGLCTHAPTTTTTLCLSERTGTKSRQHQHRTIGNGSEYFEWHYEPLTTCPDDSVEFRAS</sequence>
<dbReference type="AlphaFoldDB" id="B4G847"/>
<protein>
    <submittedName>
        <fullName evidence="2">GL19230</fullName>
    </submittedName>
</protein>